<evidence type="ECO:0000313" key="2">
    <source>
        <dbReference type="EMBL" id="EFG28211.2"/>
    </source>
</evidence>
<protein>
    <submittedName>
        <fullName evidence="2">PBSX prophage</fullName>
    </submittedName>
</protein>
<organism evidence="2 3">
    <name type="scientific">Fusobacterium periodonticum 1_1_41FAA</name>
    <dbReference type="NCBI Taxonomy" id="469621"/>
    <lineage>
        <taxon>Bacteria</taxon>
        <taxon>Fusobacteriati</taxon>
        <taxon>Fusobacteriota</taxon>
        <taxon>Fusobacteriia</taxon>
        <taxon>Fusobacteriales</taxon>
        <taxon>Fusobacteriaceae</taxon>
        <taxon>Fusobacterium</taxon>
    </lineage>
</organism>
<proteinExistence type="predicted"/>
<reference evidence="2 3" key="1">
    <citation type="submission" date="2010-03" db="EMBL/GenBank/DDBJ databases">
        <title>The Genome Sequence of Fusobacterium sp. 1_1_41FAA.</title>
        <authorList>
            <consortium name="The Broad Institute Genome Sequencing Platform"/>
            <person name="Ward D."/>
            <person name="Earl A."/>
            <person name="Feldgarden M."/>
            <person name="Gevers D."/>
            <person name="Young S.K."/>
            <person name="Zeng Q."/>
            <person name="Koehrsen M."/>
            <person name="Alvarado L."/>
            <person name="Berlin A."/>
            <person name="Borenstein D."/>
            <person name="Chapman S."/>
            <person name="Chen Z."/>
            <person name="Engels R."/>
            <person name="Freedman E."/>
            <person name="Gellesch M."/>
            <person name="Goldberg J."/>
            <person name="Griggs A."/>
            <person name="Gujja S."/>
            <person name="Heilman E."/>
            <person name="Heiman D."/>
            <person name="Hepburn T."/>
            <person name="Howarth C."/>
            <person name="Jen D."/>
            <person name="Larson L."/>
            <person name="Mehta T."/>
            <person name="Park D."/>
            <person name="Pearson M."/>
            <person name="Richards J."/>
            <person name="Roberts A."/>
            <person name="Saif S."/>
            <person name="Shea T."/>
            <person name="Shenoy N."/>
            <person name="Sisk P."/>
            <person name="Stolte C."/>
            <person name="Sykes S."/>
            <person name="Walk T."/>
            <person name="White J."/>
            <person name="Yandava C."/>
            <person name="Strauss J.C."/>
            <person name="Ambrose C.E."/>
            <person name="Allen-Vercoe E."/>
            <person name="Haas B."/>
            <person name="Henn M.R."/>
            <person name="Nusbaum C."/>
            <person name="Birren B."/>
        </authorList>
    </citation>
    <scope>NUCLEOTIDE SEQUENCE [LARGE SCALE GENOMIC DNA]</scope>
    <source>
        <strain evidence="2 3">1_1_41FAA</strain>
    </source>
</reference>
<name>D6LII5_9FUSO</name>
<sequence length="179" mass="20695">MIMKIIFIGENEGQMEIINIPVVQAIEPITCDTMDEDFVTIDGNTLNLIGGKGLRRFSFSSFFPSKLYSFVSFLNFRPPKYYIKFFEKYRDLKLPVRVIIIDKFSVTLNMLCRYNFSYTLRDRAGDVPYTLDITEYIIPPNKTTAPVESNKPNNTNTNIDKKTKIKNKVKANANKKPKK</sequence>
<gene>
    <name evidence="2" type="ORF">HMPREF0400_01550</name>
</gene>
<feature type="compositionally biased region" description="Basic residues" evidence="1">
    <location>
        <begin position="163"/>
        <end position="179"/>
    </location>
</feature>
<dbReference type="EMBL" id="GG770383">
    <property type="protein sequence ID" value="EFG28211.2"/>
    <property type="molecule type" value="Genomic_DNA"/>
</dbReference>
<evidence type="ECO:0000256" key="1">
    <source>
        <dbReference type="SAM" id="MobiDB-lite"/>
    </source>
</evidence>
<accession>D6LII5</accession>
<evidence type="ECO:0000313" key="3">
    <source>
        <dbReference type="Proteomes" id="UP000003964"/>
    </source>
</evidence>
<dbReference type="Proteomes" id="UP000003964">
    <property type="component" value="Unassembled WGS sequence"/>
</dbReference>
<feature type="region of interest" description="Disordered" evidence="1">
    <location>
        <begin position="144"/>
        <end position="179"/>
    </location>
</feature>
<dbReference type="AlphaFoldDB" id="D6LII5"/>